<organism evidence="2">
    <name type="scientific">Paratrypanosoma confusum</name>
    <dbReference type="NCBI Taxonomy" id="1470209"/>
    <lineage>
        <taxon>Eukaryota</taxon>
        <taxon>Discoba</taxon>
        <taxon>Euglenozoa</taxon>
        <taxon>Kinetoplastea</taxon>
        <taxon>Metakinetoplastina</taxon>
        <taxon>Trypanosomatida</taxon>
        <taxon>Trypanosomatidae</taxon>
        <taxon>Paratrypanosoma</taxon>
    </lineage>
</organism>
<reference evidence="2" key="1">
    <citation type="journal article" date="2013" name="Curr. Biol.">
        <title>Paratrypanosoma is a novel early-branching trypanosomatid.</title>
        <authorList>
            <person name="Flegontov P."/>
            <person name="Votypka J."/>
            <person name="Skalicky T."/>
            <person name="Logacheva M.D."/>
            <person name="Penin A.A."/>
            <person name="Tanifuji G."/>
            <person name="Onodera N.T."/>
            <person name="Kondrashov A.S."/>
            <person name="Volf P."/>
            <person name="Archibald J.M."/>
            <person name="Lukes J."/>
        </authorList>
    </citation>
    <scope>NUCLEOTIDE SEQUENCE</scope>
    <source>
        <strain evidence="2">CUL13</strain>
    </source>
</reference>
<evidence type="ECO:0000256" key="1">
    <source>
        <dbReference type="SAM" id="MobiDB-lite"/>
    </source>
</evidence>
<feature type="region of interest" description="Disordered" evidence="1">
    <location>
        <begin position="335"/>
        <end position="377"/>
    </location>
</feature>
<dbReference type="EMBL" id="KC534664">
    <property type="protein sequence ID" value="AGG11433.1"/>
    <property type="molecule type" value="Genomic_DNA"/>
</dbReference>
<feature type="non-terminal residue" evidence="2">
    <location>
        <position position="377"/>
    </location>
</feature>
<evidence type="ECO:0000313" key="2">
    <source>
        <dbReference type="EMBL" id="AGG11433.1"/>
    </source>
</evidence>
<accession>U3LNP6</accession>
<name>U3LNP6_9TRYP</name>
<dbReference type="VEuPathDB" id="TriTrypDB:PCON_0073720"/>
<dbReference type="AlphaFoldDB" id="U3LNP6"/>
<protein>
    <submittedName>
        <fullName evidence="2">Uncharacterized protein</fullName>
    </submittedName>
</protein>
<sequence>MLNSCRPLLVTRRAMKYGTKLKQRFRNPSRIPITQTNQQRRETIQQILRTRRVNPGRESEYFYVEKKLFSRTARLDREDGNVNNVFALQGLGDLEPLRNSANFGLSEREMLKFDSPADIAKHSPPPIPFTPLAARKLADGKLWPAATEPTGMMSKEVRLLRHESNMSPSARAFGEKVAFHLRRSLRACPGHIGERIDFAQLVIQEVVASRRSKQIYIVWSTVDPGARFELEPLLHRLNYWVQRLIVNRIKTRPHIPHVNWIYDGGRLERELPRDLKTELTSLVGETRSTLEERVKYLKELDTINQRMKNIPWFMPYLWNKDDKARRQKLMETDLETMESRQAAVGGGSRSGRGSAQSSYTVDRGSPSQTSPPPTFVR</sequence>
<proteinExistence type="predicted"/>